<evidence type="ECO:0000256" key="6">
    <source>
        <dbReference type="ARBA" id="ARBA00023014"/>
    </source>
</evidence>
<dbReference type="PROSITE" id="PS00450">
    <property type="entry name" value="ACONITASE_1"/>
    <property type="match status" value="1"/>
</dbReference>
<proteinExistence type="inferred from homology"/>
<dbReference type="Gene3D" id="3.30.499.10">
    <property type="entry name" value="Aconitase, domain 3"/>
    <property type="match status" value="2"/>
</dbReference>
<dbReference type="EMBL" id="PHEX01000076">
    <property type="protein sequence ID" value="PKQ27574.1"/>
    <property type="molecule type" value="Genomic_DNA"/>
</dbReference>
<evidence type="ECO:0000259" key="8">
    <source>
        <dbReference type="Pfam" id="PF00330"/>
    </source>
</evidence>
<dbReference type="InterPro" id="IPR036008">
    <property type="entry name" value="Aconitase_4Fe-4S_dom"/>
</dbReference>
<sequence>MGQTIAQKILAAHSSRKECDVGEILNPQVDVAMSHENAALVSKVFKTIGVERVWDADKIVIPLDHRVPANDIKTAEGHKWIRGIVKEYGIKNFYDIRAGICHQVLPEKGHVKPGMLIVGTDSHTTTYGGLGAFSTGIGATEMAAVWATGSLWLRVPETLRINVEGNLGNGVYSKDVILKVIGKLGADGADYKSCEFYGDTVENFSVGSRMTICNQAMEMGAKAAICPPDEKTFAYLRERTDGRFDPVYADADAAYEAAYDFAAGDIAPQVSCPHNVDNVKDVDDPKIAGLEIQQAVLGSCTNGRLEDLEAAARIM</sequence>
<dbReference type="GO" id="GO:0019752">
    <property type="term" value="P:carboxylic acid metabolic process"/>
    <property type="evidence" value="ECO:0007669"/>
    <property type="project" value="UniProtKB-ARBA"/>
</dbReference>
<dbReference type="PANTHER" id="PTHR43822:SF22">
    <property type="entry name" value="ISOPROPYLMALATE_CITRAMALATE ISOMERASE LARGE SUBUNIT"/>
    <property type="match status" value="1"/>
</dbReference>
<comment type="caution">
    <text evidence="9">The sequence shown here is derived from an EMBL/GenBank/DDBJ whole genome shotgun (WGS) entry which is preliminary data.</text>
</comment>
<dbReference type="UniPathway" id="UPA00946"/>
<dbReference type="InterPro" id="IPR050067">
    <property type="entry name" value="IPM_dehydratase_rel_enz"/>
</dbReference>
<evidence type="ECO:0000256" key="2">
    <source>
        <dbReference type="ARBA" id="ARBA00007185"/>
    </source>
</evidence>
<dbReference type="GO" id="GO:0051539">
    <property type="term" value="F:4 iron, 4 sulfur cluster binding"/>
    <property type="evidence" value="ECO:0007669"/>
    <property type="project" value="UniProtKB-KW"/>
</dbReference>
<name>A0A2N3G4S3_9ACTN</name>
<dbReference type="PRINTS" id="PR00415">
    <property type="entry name" value="ACONITASE"/>
</dbReference>
<dbReference type="InterPro" id="IPR018136">
    <property type="entry name" value="Aconitase_4Fe-4S_BS"/>
</dbReference>
<dbReference type="InterPro" id="IPR001030">
    <property type="entry name" value="Acoase/IPM_deHydtase_lsu_aba"/>
</dbReference>
<dbReference type="GO" id="GO:0008652">
    <property type="term" value="P:amino acid biosynthetic process"/>
    <property type="evidence" value="ECO:0007669"/>
    <property type="project" value="InterPro"/>
</dbReference>
<dbReference type="NCBIfam" id="TIGR01343">
    <property type="entry name" value="hacA_fam"/>
    <property type="match status" value="1"/>
</dbReference>
<dbReference type="InterPro" id="IPR015931">
    <property type="entry name" value="Acnase/IPM_dHydase_lsu_aba_1/3"/>
</dbReference>
<protein>
    <submittedName>
        <fullName evidence="9">3-isopropylmalate dehydratase large subunit</fullName>
        <ecNumber evidence="9">4.2.1.33</ecNumber>
    </submittedName>
</protein>
<keyword evidence="4" id="KW-0479">Metal-binding</keyword>
<evidence type="ECO:0000256" key="4">
    <source>
        <dbReference type="ARBA" id="ARBA00022723"/>
    </source>
</evidence>
<evidence type="ECO:0000256" key="7">
    <source>
        <dbReference type="ARBA" id="ARBA00023239"/>
    </source>
</evidence>
<feature type="non-terminal residue" evidence="9">
    <location>
        <position position="315"/>
    </location>
</feature>
<dbReference type="NCBIfam" id="NF001614">
    <property type="entry name" value="PRK00402.1"/>
    <property type="match status" value="1"/>
</dbReference>
<dbReference type="GO" id="GO:0046872">
    <property type="term" value="F:metal ion binding"/>
    <property type="evidence" value="ECO:0007669"/>
    <property type="project" value="UniProtKB-KW"/>
</dbReference>
<evidence type="ECO:0000313" key="10">
    <source>
        <dbReference type="Proteomes" id="UP000233654"/>
    </source>
</evidence>
<keyword evidence="3" id="KW-0004">4Fe-4S</keyword>
<keyword evidence="7 9" id="KW-0456">Lyase</keyword>
<comment type="similarity">
    <text evidence="2">Belongs to the aconitase/IPM isomerase family.</text>
</comment>
<dbReference type="Proteomes" id="UP000233654">
    <property type="component" value="Unassembled WGS sequence"/>
</dbReference>
<accession>A0A2N3G4S3</accession>
<evidence type="ECO:0000313" key="9">
    <source>
        <dbReference type="EMBL" id="PKQ27574.1"/>
    </source>
</evidence>
<dbReference type="InterPro" id="IPR006251">
    <property type="entry name" value="Homoacnase/IPMdehydase_lsu"/>
</dbReference>
<reference evidence="9 10" key="1">
    <citation type="journal article" date="2017" name="ISME J.">
        <title>Potential for microbial H2 and metal transformations associated with novel bacteria and archaea in deep terrestrial subsurface sediments.</title>
        <authorList>
            <person name="Hernsdorf A.W."/>
            <person name="Amano Y."/>
            <person name="Miyakawa K."/>
            <person name="Ise K."/>
            <person name="Suzuki Y."/>
            <person name="Anantharaman K."/>
            <person name="Probst A."/>
            <person name="Burstein D."/>
            <person name="Thomas B.C."/>
            <person name="Banfield J.F."/>
        </authorList>
    </citation>
    <scope>NUCLEOTIDE SEQUENCE [LARGE SCALE GENOMIC DNA]</scope>
    <source>
        <strain evidence="9">HGW-Actinobacteria-3</strain>
    </source>
</reference>
<organism evidence="9 10">
    <name type="scientific">Candidatus Anoxymicrobium japonicum</name>
    <dbReference type="NCBI Taxonomy" id="2013648"/>
    <lineage>
        <taxon>Bacteria</taxon>
        <taxon>Bacillati</taxon>
        <taxon>Actinomycetota</taxon>
        <taxon>Candidatus Geothermincolia</taxon>
        <taxon>Candidatus Geothermincolales</taxon>
        <taxon>Candidatus Anoxymicrobiaceae</taxon>
        <taxon>Candidatus Anoxymicrobium</taxon>
    </lineage>
</organism>
<dbReference type="GO" id="GO:0003861">
    <property type="term" value="F:3-isopropylmalate dehydratase activity"/>
    <property type="evidence" value="ECO:0007669"/>
    <property type="project" value="UniProtKB-EC"/>
</dbReference>
<feature type="domain" description="Aconitase/3-isopropylmalate dehydratase large subunit alpha/beta/alpha" evidence="8">
    <location>
        <begin position="53"/>
        <end position="283"/>
    </location>
</feature>
<dbReference type="Pfam" id="PF00330">
    <property type="entry name" value="Aconitase"/>
    <property type="match status" value="1"/>
</dbReference>
<comment type="cofactor">
    <cofactor evidence="1">
        <name>[4Fe-4S] cluster</name>
        <dbReference type="ChEBI" id="CHEBI:49883"/>
    </cofactor>
</comment>
<evidence type="ECO:0000256" key="3">
    <source>
        <dbReference type="ARBA" id="ARBA00022485"/>
    </source>
</evidence>
<evidence type="ECO:0000256" key="5">
    <source>
        <dbReference type="ARBA" id="ARBA00023004"/>
    </source>
</evidence>
<dbReference type="SUPFAM" id="SSF53732">
    <property type="entry name" value="Aconitase iron-sulfur domain"/>
    <property type="match status" value="1"/>
</dbReference>
<keyword evidence="6" id="KW-0411">Iron-sulfur</keyword>
<gene>
    <name evidence="9" type="ORF">CVT63_07240</name>
</gene>
<dbReference type="AlphaFoldDB" id="A0A2N3G4S3"/>
<evidence type="ECO:0000256" key="1">
    <source>
        <dbReference type="ARBA" id="ARBA00001966"/>
    </source>
</evidence>
<dbReference type="PANTHER" id="PTHR43822">
    <property type="entry name" value="HOMOACONITASE, MITOCHONDRIAL-RELATED"/>
    <property type="match status" value="1"/>
</dbReference>
<keyword evidence="5" id="KW-0408">Iron</keyword>
<dbReference type="EC" id="4.2.1.33" evidence="9"/>